<feature type="transmembrane region" description="Helical" evidence="7">
    <location>
        <begin position="150"/>
        <end position="170"/>
    </location>
</feature>
<keyword evidence="6 7" id="KW-0472">Membrane</keyword>
<feature type="transmembrane region" description="Helical" evidence="7">
    <location>
        <begin position="16"/>
        <end position="36"/>
    </location>
</feature>
<dbReference type="Pfam" id="PF13440">
    <property type="entry name" value="Polysacc_synt_3"/>
    <property type="match status" value="1"/>
</dbReference>
<dbReference type="GO" id="GO:0005886">
    <property type="term" value="C:plasma membrane"/>
    <property type="evidence" value="ECO:0007669"/>
    <property type="project" value="UniProtKB-SubCell"/>
</dbReference>
<feature type="transmembrane region" description="Helical" evidence="7">
    <location>
        <begin position="446"/>
        <end position="468"/>
    </location>
</feature>
<feature type="transmembrane region" description="Helical" evidence="7">
    <location>
        <begin position="288"/>
        <end position="309"/>
    </location>
</feature>
<feature type="transmembrane region" description="Helical" evidence="7">
    <location>
        <begin position="42"/>
        <end position="61"/>
    </location>
</feature>
<evidence type="ECO:0000256" key="4">
    <source>
        <dbReference type="ARBA" id="ARBA00022692"/>
    </source>
</evidence>
<evidence type="ECO:0000313" key="9">
    <source>
        <dbReference type="Proteomes" id="UP000297630"/>
    </source>
</evidence>
<comment type="subcellular location">
    <subcellularLocation>
        <location evidence="1">Cell membrane</location>
        <topology evidence="1">Multi-pass membrane protein</topology>
    </subcellularLocation>
</comment>
<gene>
    <name evidence="8" type="ORF">EQ803_12670</name>
</gene>
<dbReference type="NCBIfam" id="NF007773">
    <property type="entry name" value="PRK10459.1"/>
    <property type="match status" value="1"/>
</dbReference>
<proteinExistence type="inferred from homology"/>
<dbReference type="AlphaFoldDB" id="A0A4Y8T6H0"/>
<dbReference type="Proteomes" id="UP000297630">
    <property type="component" value="Unassembled WGS sequence"/>
</dbReference>
<dbReference type="InterPro" id="IPR050833">
    <property type="entry name" value="Poly_Biosynth_Transport"/>
</dbReference>
<feature type="transmembrane region" description="Helical" evidence="7">
    <location>
        <begin position="420"/>
        <end position="440"/>
    </location>
</feature>
<reference evidence="8 9" key="1">
    <citation type="submission" date="2019-01" db="EMBL/GenBank/DDBJ databases">
        <title>Draft genome sequence of Bacillus sp. DPC6431.</title>
        <authorList>
            <person name="Arbulu S."/>
            <person name="Murphy K."/>
            <person name="O'Sullivan O."/>
            <person name="Rea M.C."/>
            <person name="Hill C."/>
            <person name="Ross R.P."/>
        </authorList>
    </citation>
    <scope>NUCLEOTIDE SEQUENCE [LARGE SCALE GENOMIC DNA]</scope>
    <source>
        <strain evidence="8 9">DPC6431</strain>
    </source>
</reference>
<keyword evidence="5 7" id="KW-1133">Transmembrane helix</keyword>
<sequence length="480" mass="54384">MVYMSYKKIAVQGTKWTTLSTVIVTLMQFVQVTILARILDPAAFGLVGMVMVLVNLFNIFSDMGVSNAIIYKQETNKYKLSSLYWLNIALGIFLFVLIIAIKPLIIGYYHEPKLESIIIFSSLIFLINPLGQQFQFLFQKDFEFKVISMIEIVSATIGTLVAIALALLNFEALSIIFGQLVTYLFKSCMFFILGIRRWRPLMYFNWKEIKDYFKFGLYSVGDNMLNFLSTNLGNLIIGSLLGARALGYYTIAYQLVIFPISKLNPIITRVSFPIFTKIKSDLVHLKQGYLQVLDIIGSLNFPLLIGLFVSSDTIIPLLYGGNWGETVKLVQILCIVGILRSLGNPLGSLLMSQGKPELGFRLNLITLIFQFPALYFGAEINGIYGVAIGFVCVQILNILLNFYAVHIIIGRWLWDLLKIIYLQFLIGMMMGIVIIIMNRYTIELNLLIQFIMQVVVGVTIYVIGFILLKKDTIKKISLLK</sequence>
<comment type="caution">
    <text evidence="8">The sequence shown here is derived from an EMBL/GenBank/DDBJ whole genome shotgun (WGS) entry which is preliminary data.</text>
</comment>
<comment type="similarity">
    <text evidence="2">Belongs to the polysaccharide synthase family.</text>
</comment>
<feature type="transmembrane region" description="Helical" evidence="7">
    <location>
        <begin position="82"/>
        <end position="105"/>
    </location>
</feature>
<keyword evidence="3" id="KW-1003">Cell membrane</keyword>
<feature type="transmembrane region" description="Helical" evidence="7">
    <location>
        <begin position="117"/>
        <end position="138"/>
    </location>
</feature>
<evidence type="ECO:0000256" key="1">
    <source>
        <dbReference type="ARBA" id="ARBA00004651"/>
    </source>
</evidence>
<organism evidence="8 9">
    <name type="scientific">Bacillus thuringiensis</name>
    <dbReference type="NCBI Taxonomy" id="1428"/>
    <lineage>
        <taxon>Bacteria</taxon>
        <taxon>Bacillati</taxon>
        <taxon>Bacillota</taxon>
        <taxon>Bacilli</taxon>
        <taxon>Bacillales</taxon>
        <taxon>Bacillaceae</taxon>
        <taxon>Bacillus</taxon>
        <taxon>Bacillus cereus group</taxon>
    </lineage>
</organism>
<feature type="transmembrane region" description="Helical" evidence="7">
    <location>
        <begin position="246"/>
        <end position="267"/>
    </location>
</feature>
<evidence type="ECO:0000256" key="7">
    <source>
        <dbReference type="SAM" id="Phobius"/>
    </source>
</evidence>
<evidence type="ECO:0000256" key="3">
    <source>
        <dbReference type="ARBA" id="ARBA00022475"/>
    </source>
</evidence>
<accession>A0A4Y8T6H0</accession>
<dbReference type="PANTHER" id="PTHR30250">
    <property type="entry name" value="PST FAMILY PREDICTED COLANIC ACID TRANSPORTER"/>
    <property type="match status" value="1"/>
</dbReference>
<protein>
    <submittedName>
        <fullName evidence="8">Colanic acid exporter</fullName>
    </submittedName>
</protein>
<dbReference type="EMBL" id="SCLP01000005">
    <property type="protein sequence ID" value="TFF46327.1"/>
    <property type="molecule type" value="Genomic_DNA"/>
</dbReference>
<keyword evidence="4 7" id="KW-0812">Transmembrane</keyword>
<evidence type="ECO:0000256" key="5">
    <source>
        <dbReference type="ARBA" id="ARBA00022989"/>
    </source>
</evidence>
<evidence type="ECO:0000256" key="6">
    <source>
        <dbReference type="ARBA" id="ARBA00023136"/>
    </source>
</evidence>
<feature type="transmembrane region" description="Helical" evidence="7">
    <location>
        <begin position="358"/>
        <end position="377"/>
    </location>
</feature>
<dbReference type="CDD" id="cd13127">
    <property type="entry name" value="MATE_tuaB_like"/>
    <property type="match status" value="1"/>
</dbReference>
<evidence type="ECO:0000313" key="8">
    <source>
        <dbReference type="EMBL" id="TFF46327.1"/>
    </source>
</evidence>
<feature type="transmembrane region" description="Helical" evidence="7">
    <location>
        <begin position="176"/>
        <end position="195"/>
    </location>
</feature>
<feature type="transmembrane region" description="Helical" evidence="7">
    <location>
        <begin position="383"/>
        <end position="408"/>
    </location>
</feature>
<feature type="transmembrane region" description="Helical" evidence="7">
    <location>
        <begin position="329"/>
        <end position="351"/>
    </location>
</feature>
<evidence type="ECO:0000256" key="2">
    <source>
        <dbReference type="ARBA" id="ARBA00007430"/>
    </source>
</evidence>
<dbReference type="PANTHER" id="PTHR30250:SF10">
    <property type="entry name" value="LIPOPOLYSACCHARIDE BIOSYNTHESIS PROTEIN WZXC"/>
    <property type="match status" value="1"/>
</dbReference>
<feature type="transmembrane region" description="Helical" evidence="7">
    <location>
        <begin position="215"/>
        <end position="240"/>
    </location>
</feature>
<name>A0A4Y8T6H0_BACTU</name>